<dbReference type="Proteomes" id="UP000070160">
    <property type="component" value="Unassembled WGS sequence"/>
</dbReference>
<evidence type="ECO:0000313" key="2">
    <source>
        <dbReference type="EMBL" id="KXB93010.1"/>
    </source>
</evidence>
<comment type="caution">
    <text evidence="2">The sequence shown here is derived from an EMBL/GenBank/DDBJ whole genome shotgun (WGS) entry which is preliminary data.</text>
</comment>
<dbReference type="EMBL" id="LSDT01000003">
    <property type="protein sequence ID" value="KXB93010.1"/>
    <property type="molecule type" value="Genomic_DNA"/>
</dbReference>
<dbReference type="Proteomes" id="UP000242958">
    <property type="component" value="Unassembled WGS sequence"/>
</dbReference>
<keyword evidence="1" id="KW-0732">Signal</keyword>
<evidence type="ECO:0000256" key="1">
    <source>
        <dbReference type="SAM" id="SignalP"/>
    </source>
</evidence>
<protein>
    <submittedName>
        <fullName evidence="2">Uncharacterized protein</fullName>
    </submittedName>
</protein>
<organism evidence="2 4">
    <name type="scientific">Megasphaera hutchinsoni</name>
    <dbReference type="NCBI Taxonomy" id="1588748"/>
    <lineage>
        <taxon>Bacteria</taxon>
        <taxon>Bacillati</taxon>
        <taxon>Bacillota</taxon>
        <taxon>Negativicutes</taxon>
        <taxon>Veillonellales</taxon>
        <taxon>Veillonellaceae</taxon>
        <taxon>Megasphaera</taxon>
    </lineage>
</organism>
<evidence type="ECO:0000313" key="3">
    <source>
        <dbReference type="EMBL" id="PNH21560.1"/>
    </source>
</evidence>
<proteinExistence type="predicted"/>
<reference evidence="2" key="2">
    <citation type="submission" date="2016-01" db="EMBL/GenBank/DDBJ databases">
        <authorList>
            <person name="Oliw E.H."/>
        </authorList>
    </citation>
    <scope>NUCLEOTIDE SEQUENCE [LARGE SCALE GENOMIC DNA]</scope>
    <source>
        <strain evidence="2">KA00182</strain>
    </source>
</reference>
<dbReference type="PROSITE" id="PS51257">
    <property type="entry name" value="PROKAR_LIPOPROTEIN"/>
    <property type="match status" value="1"/>
</dbReference>
<sequence>MKLRNVLAAFFVGISCQAAAYIYLDQVLFAPTSEFQIGSTNQQEALGFGIEPNGQSYYSYDKRFMATIVDDTISIYEAGKQEEPKRIRLHGRKVSFFEWLPDRNLAILATYGVGNKDKRFGVYLAQYNPIYPDRELDTPIKDAPRDSKIVDVAYSTATNVIYMKLEVAKNRYRIYRTDANYATRRVSVQAERIGRIAVFYDSDTFFYDNLKTGIVYMLDGITCSWREISPVGAKFRLIGIDGQEIYIGELNDKGNVIAAYRGRLKKGFTKIATYKTPQKFSKITLNSMHEASDKIDEASEDL</sequence>
<gene>
    <name evidence="3" type="ORF">CAL30_05845</name>
    <name evidence="2" type="ORF">HMPREF3182_00147</name>
</gene>
<dbReference type="AlphaFoldDB" id="A0A134CLC0"/>
<evidence type="ECO:0000313" key="5">
    <source>
        <dbReference type="Proteomes" id="UP000242958"/>
    </source>
</evidence>
<reference evidence="3 5" key="3">
    <citation type="submission" date="2017-05" db="EMBL/GenBank/DDBJ databases">
        <authorList>
            <person name="Song R."/>
            <person name="Chenine A.L."/>
            <person name="Ruprecht R.M."/>
        </authorList>
    </citation>
    <scope>NUCLEOTIDE SEQUENCE [LARGE SCALE GENOMIC DNA]</scope>
    <source>
        <strain evidence="3 5">KA00229</strain>
    </source>
</reference>
<dbReference type="STRING" id="1588748.HMPREF3182_00147"/>
<dbReference type="EMBL" id="NFMF01000008">
    <property type="protein sequence ID" value="PNH21560.1"/>
    <property type="molecule type" value="Genomic_DNA"/>
</dbReference>
<accession>A0A134CLC0</accession>
<dbReference type="SUPFAM" id="SSF82171">
    <property type="entry name" value="DPP6 N-terminal domain-like"/>
    <property type="match status" value="1"/>
</dbReference>
<evidence type="ECO:0000313" key="4">
    <source>
        <dbReference type="Proteomes" id="UP000070160"/>
    </source>
</evidence>
<keyword evidence="4" id="KW-1185">Reference proteome</keyword>
<feature type="signal peptide" evidence="1">
    <location>
        <begin position="1"/>
        <end position="20"/>
    </location>
</feature>
<dbReference type="RefSeq" id="WP_007392008.1">
    <property type="nucleotide sequence ID" value="NZ_KQ960926.1"/>
</dbReference>
<reference evidence="4" key="1">
    <citation type="submission" date="2016-01" db="EMBL/GenBank/DDBJ databases">
        <authorList>
            <person name="Mitreva M."/>
            <person name="Pepin K.H."/>
            <person name="Mihindukulasuriya K.A."/>
            <person name="Fulton R."/>
            <person name="Fronick C."/>
            <person name="O'Laughlin M."/>
            <person name="Miner T."/>
            <person name="Herter B."/>
            <person name="Rosa B.A."/>
            <person name="Cordes M."/>
            <person name="Tomlinson C."/>
            <person name="Wollam A."/>
            <person name="Palsikar V.B."/>
            <person name="Mardis E.R."/>
            <person name="Wilson R.K."/>
        </authorList>
    </citation>
    <scope>NUCLEOTIDE SEQUENCE [LARGE SCALE GENOMIC DNA]</scope>
    <source>
        <strain evidence="4">KA00182</strain>
    </source>
</reference>
<dbReference type="PATRIC" id="fig|1588748.3.peg.141"/>
<accession>A0A2J8B9V3</accession>
<feature type="chain" id="PRO_5044548537" evidence="1">
    <location>
        <begin position="21"/>
        <end position="302"/>
    </location>
</feature>
<name>A0A134CLC0_9FIRM</name>